<sequence>MPSYTIRVNNAEKTVSVDADTPLLWVLRDELGLTGTKYACGKGLCGSCTVQYKGNAIRSCTLPISSALEANITTIEGLSPDQNHPVQQAWMELDVPQCGYCQSGQLISAATLLSKNNNPTEDEINAAMSGNICRCGTYTRIRKAIQLASSKLDK</sequence>
<dbReference type="OrthoDB" id="9796880at2"/>
<dbReference type="EMBL" id="QGEG01000001">
    <property type="protein sequence ID" value="PWL39573.1"/>
    <property type="molecule type" value="Genomic_DNA"/>
</dbReference>
<dbReference type="CDD" id="cd00207">
    <property type="entry name" value="fer2"/>
    <property type="match status" value="1"/>
</dbReference>
<dbReference type="RefSeq" id="WP_109659583.1">
    <property type="nucleotide sequence ID" value="NZ_QGEG01000001.1"/>
</dbReference>
<keyword evidence="1" id="KW-0001">2Fe-2S</keyword>
<reference evidence="7 8" key="1">
    <citation type="submission" date="2018-05" db="EMBL/GenBank/DDBJ databases">
        <title>Complete genome sequence of Flagellimonas aquimarina ECD12 isolated from seaweed Ecklonia cava.</title>
        <authorList>
            <person name="Choi S."/>
            <person name="Seong C."/>
        </authorList>
    </citation>
    <scope>NUCLEOTIDE SEQUENCE [LARGE SCALE GENOMIC DNA]</scope>
    <source>
        <strain evidence="7 8">ECD12</strain>
    </source>
</reference>
<evidence type="ECO:0000256" key="5">
    <source>
        <dbReference type="ARBA" id="ARBA00023014"/>
    </source>
</evidence>
<proteinExistence type="predicted"/>
<keyword evidence="4" id="KW-0408">Iron</keyword>
<evidence type="ECO:0000313" key="8">
    <source>
        <dbReference type="Proteomes" id="UP000245762"/>
    </source>
</evidence>
<dbReference type="AlphaFoldDB" id="A0A316L5N0"/>
<dbReference type="GO" id="GO:0046872">
    <property type="term" value="F:metal ion binding"/>
    <property type="evidence" value="ECO:0007669"/>
    <property type="project" value="UniProtKB-KW"/>
</dbReference>
<dbReference type="Pfam" id="PF01799">
    <property type="entry name" value="Fer2_2"/>
    <property type="match status" value="1"/>
</dbReference>
<dbReference type="InterPro" id="IPR051452">
    <property type="entry name" value="Diverse_Oxidoreductases"/>
</dbReference>
<protein>
    <submittedName>
        <fullName evidence="7">(2Fe-2S)-binding protein</fullName>
    </submittedName>
</protein>
<dbReference type="PANTHER" id="PTHR44379:SF2">
    <property type="entry name" value="BLR6218 PROTEIN"/>
    <property type="match status" value="1"/>
</dbReference>
<dbReference type="SUPFAM" id="SSF47741">
    <property type="entry name" value="CO dehydrogenase ISP C-domain like"/>
    <property type="match status" value="1"/>
</dbReference>
<keyword evidence="3" id="KW-0560">Oxidoreductase</keyword>
<gene>
    <name evidence="7" type="ORF">DKG77_01690</name>
</gene>
<dbReference type="PROSITE" id="PS00197">
    <property type="entry name" value="2FE2S_FER_1"/>
    <property type="match status" value="1"/>
</dbReference>
<name>A0A316L5N0_9FLAO</name>
<dbReference type="InterPro" id="IPR012675">
    <property type="entry name" value="Beta-grasp_dom_sf"/>
</dbReference>
<dbReference type="InterPro" id="IPR036884">
    <property type="entry name" value="2Fe-2S-bd_dom_sf"/>
</dbReference>
<dbReference type="InterPro" id="IPR006058">
    <property type="entry name" value="2Fe2S_fd_BS"/>
</dbReference>
<evidence type="ECO:0000256" key="1">
    <source>
        <dbReference type="ARBA" id="ARBA00022714"/>
    </source>
</evidence>
<dbReference type="InterPro" id="IPR001041">
    <property type="entry name" value="2Fe-2S_ferredoxin-type"/>
</dbReference>
<dbReference type="Gene3D" id="1.10.150.120">
    <property type="entry name" value="[2Fe-2S]-binding domain"/>
    <property type="match status" value="1"/>
</dbReference>
<keyword evidence="8" id="KW-1185">Reference proteome</keyword>
<evidence type="ECO:0000259" key="6">
    <source>
        <dbReference type="PROSITE" id="PS51085"/>
    </source>
</evidence>
<keyword evidence="2" id="KW-0479">Metal-binding</keyword>
<organism evidence="7 8">
    <name type="scientific">Flagellimonas aquimarina</name>
    <dbReference type="NCBI Taxonomy" id="2201895"/>
    <lineage>
        <taxon>Bacteria</taxon>
        <taxon>Pseudomonadati</taxon>
        <taxon>Bacteroidota</taxon>
        <taxon>Flavobacteriia</taxon>
        <taxon>Flavobacteriales</taxon>
        <taxon>Flavobacteriaceae</taxon>
        <taxon>Flagellimonas</taxon>
    </lineage>
</organism>
<dbReference type="Gene3D" id="3.10.20.30">
    <property type="match status" value="1"/>
</dbReference>
<accession>A0A316L5N0</accession>
<dbReference type="GO" id="GO:0016491">
    <property type="term" value="F:oxidoreductase activity"/>
    <property type="evidence" value="ECO:0007669"/>
    <property type="project" value="UniProtKB-KW"/>
</dbReference>
<comment type="caution">
    <text evidence="7">The sequence shown here is derived from an EMBL/GenBank/DDBJ whole genome shotgun (WGS) entry which is preliminary data.</text>
</comment>
<dbReference type="InterPro" id="IPR036010">
    <property type="entry name" value="2Fe-2S_ferredoxin-like_sf"/>
</dbReference>
<feature type="domain" description="2Fe-2S ferredoxin-type" evidence="6">
    <location>
        <begin position="2"/>
        <end position="78"/>
    </location>
</feature>
<evidence type="ECO:0000256" key="4">
    <source>
        <dbReference type="ARBA" id="ARBA00023004"/>
    </source>
</evidence>
<evidence type="ECO:0000256" key="2">
    <source>
        <dbReference type="ARBA" id="ARBA00022723"/>
    </source>
</evidence>
<dbReference type="InterPro" id="IPR002888">
    <property type="entry name" value="2Fe-2S-bd"/>
</dbReference>
<dbReference type="SUPFAM" id="SSF54292">
    <property type="entry name" value="2Fe-2S ferredoxin-like"/>
    <property type="match status" value="1"/>
</dbReference>
<dbReference type="Proteomes" id="UP000245762">
    <property type="component" value="Unassembled WGS sequence"/>
</dbReference>
<dbReference type="GO" id="GO:0051537">
    <property type="term" value="F:2 iron, 2 sulfur cluster binding"/>
    <property type="evidence" value="ECO:0007669"/>
    <property type="project" value="UniProtKB-KW"/>
</dbReference>
<evidence type="ECO:0000256" key="3">
    <source>
        <dbReference type="ARBA" id="ARBA00023002"/>
    </source>
</evidence>
<dbReference type="PROSITE" id="PS51085">
    <property type="entry name" value="2FE2S_FER_2"/>
    <property type="match status" value="1"/>
</dbReference>
<dbReference type="PANTHER" id="PTHR44379">
    <property type="entry name" value="OXIDOREDUCTASE WITH IRON-SULFUR SUBUNIT"/>
    <property type="match status" value="1"/>
</dbReference>
<dbReference type="Pfam" id="PF00111">
    <property type="entry name" value="Fer2"/>
    <property type="match status" value="1"/>
</dbReference>
<evidence type="ECO:0000313" key="7">
    <source>
        <dbReference type="EMBL" id="PWL39573.1"/>
    </source>
</evidence>
<keyword evidence="5" id="KW-0411">Iron-sulfur</keyword>